<organism evidence="2 3">
    <name type="scientific">Microseira wollei NIES-4236</name>
    <dbReference type="NCBI Taxonomy" id="2530354"/>
    <lineage>
        <taxon>Bacteria</taxon>
        <taxon>Bacillati</taxon>
        <taxon>Cyanobacteriota</taxon>
        <taxon>Cyanophyceae</taxon>
        <taxon>Oscillatoriophycideae</taxon>
        <taxon>Aerosakkonematales</taxon>
        <taxon>Aerosakkonemataceae</taxon>
        <taxon>Microseira</taxon>
    </lineage>
</organism>
<gene>
    <name evidence="2" type="ORF">MiSe_05570</name>
</gene>
<evidence type="ECO:0000313" key="3">
    <source>
        <dbReference type="Proteomes" id="UP001050975"/>
    </source>
</evidence>
<sequence>MKNKQRLIIAVSIFLLLTLTPKAVLANAGSPMMWFGLFHLAFGNALIGILESWVVKKVQKLNIEAWKIVLGNYLSMFFGLYYIAPFLAVAAGNRDFWRATRAVEEYKLGGFLVGMFFAYLATLFLEYPFFKWAINPENKSKALPATLLSNTVSYLSMTGIYFIINLPESKW</sequence>
<accession>A0AAV3X3M1</accession>
<feature type="transmembrane region" description="Helical" evidence="1">
    <location>
        <begin position="36"/>
        <end position="56"/>
    </location>
</feature>
<reference evidence="2" key="1">
    <citation type="submission" date="2019-10" db="EMBL/GenBank/DDBJ databases">
        <title>Draft genome sequece of Microseira wollei NIES-4236.</title>
        <authorList>
            <person name="Yamaguchi H."/>
            <person name="Suzuki S."/>
            <person name="Kawachi M."/>
        </authorList>
    </citation>
    <scope>NUCLEOTIDE SEQUENCE</scope>
    <source>
        <strain evidence="2">NIES-4236</strain>
    </source>
</reference>
<proteinExistence type="predicted"/>
<dbReference type="RefSeq" id="WP_226574363.1">
    <property type="nucleotide sequence ID" value="NZ_BLAY01000005.1"/>
</dbReference>
<name>A0AAV3X3M1_9CYAN</name>
<keyword evidence="3" id="KW-1185">Reference proteome</keyword>
<feature type="transmembrane region" description="Helical" evidence="1">
    <location>
        <begin position="142"/>
        <end position="164"/>
    </location>
</feature>
<evidence type="ECO:0000313" key="2">
    <source>
        <dbReference type="EMBL" id="GET35811.1"/>
    </source>
</evidence>
<dbReference type="EMBL" id="BLAY01000005">
    <property type="protein sequence ID" value="GET35811.1"/>
    <property type="molecule type" value="Genomic_DNA"/>
</dbReference>
<protein>
    <submittedName>
        <fullName evidence="2">Uncharacterized protein</fullName>
    </submittedName>
</protein>
<keyword evidence="1" id="KW-0472">Membrane</keyword>
<keyword evidence="1" id="KW-1133">Transmembrane helix</keyword>
<evidence type="ECO:0000256" key="1">
    <source>
        <dbReference type="SAM" id="Phobius"/>
    </source>
</evidence>
<dbReference type="AlphaFoldDB" id="A0AAV3X3M1"/>
<dbReference type="Proteomes" id="UP001050975">
    <property type="component" value="Unassembled WGS sequence"/>
</dbReference>
<feature type="transmembrane region" description="Helical" evidence="1">
    <location>
        <begin position="68"/>
        <end position="88"/>
    </location>
</feature>
<comment type="caution">
    <text evidence="2">The sequence shown here is derived from an EMBL/GenBank/DDBJ whole genome shotgun (WGS) entry which is preliminary data.</text>
</comment>
<feature type="transmembrane region" description="Helical" evidence="1">
    <location>
        <begin position="108"/>
        <end position="130"/>
    </location>
</feature>
<keyword evidence="1" id="KW-0812">Transmembrane</keyword>